<dbReference type="InterPro" id="IPR004323">
    <property type="entry name" value="Ion_tolerance_CutA"/>
</dbReference>
<dbReference type="Pfam" id="PF03091">
    <property type="entry name" value="CutA1"/>
    <property type="match status" value="1"/>
</dbReference>
<dbReference type="GO" id="GO:0005507">
    <property type="term" value="F:copper ion binding"/>
    <property type="evidence" value="ECO:0007669"/>
    <property type="project" value="TreeGrafter"/>
</dbReference>
<comment type="caution">
    <text evidence="2">The sequence shown here is derived from an EMBL/GenBank/DDBJ whole genome shotgun (WGS) entry which is preliminary data.</text>
</comment>
<dbReference type="SUPFAM" id="SSF54913">
    <property type="entry name" value="GlnB-like"/>
    <property type="match status" value="1"/>
</dbReference>
<dbReference type="PANTHER" id="PTHR23419">
    <property type="entry name" value="DIVALENT CATION TOLERANCE CUTA-RELATED"/>
    <property type="match status" value="1"/>
</dbReference>
<dbReference type="InParanoid" id="A0A4R2PRL1"/>
<protein>
    <submittedName>
        <fullName evidence="2">Periplasmic divalent cation tolerance protein</fullName>
    </submittedName>
</protein>
<dbReference type="PANTHER" id="PTHR23419:SF8">
    <property type="entry name" value="FI09726P"/>
    <property type="match status" value="1"/>
</dbReference>
<evidence type="ECO:0000313" key="3">
    <source>
        <dbReference type="Proteomes" id="UP000295399"/>
    </source>
</evidence>
<organism evidence="2 3">
    <name type="scientific">Rhodothalassium salexigens DSM 2132</name>
    <dbReference type="NCBI Taxonomy" id="1188247"/>
    <lineage>
        <taxon>Bacteria</taxon>
        <taxon>Pseudomonadati</taxon>
        <taxon>Pseudomonadota</taxon>
        <taxon>Alphaproteobacteria</taxon>
        <taxon>Rhodothalassiales</taxon>
        <taxon>Rhodothalassiaceae</taxon>
        <taxon>Rhodothalassium</taxon>
    </lineage>
</organism>
<reference evidence="2 3" key="1">
    <citation type="submission" date="2019-03" db="EMBL/GenBank/DDBJ databases">
        <title>Genomic Encyclopedia of Type Strains, Phase IV (KMG-IV): sequencing the most valuable type-strain genomes for metagenomic binning, comparative biology and taxonomic classification.</title>
        <authorList>
            <person name="Goeker M."/>
        </authorList>
    </citation>
    <scope>NUCLEOTIDE SEQUENCE [LARGE SCALE GENOMIC DNA]</scope>
    <source>
        <strain evidence="2 3">DSM 2132</strain>
    </source>
</reference>
<dbReference type="RefSeq" id="WP_200287487.1">
    <property type="nucleotide sequence ID" value="NZ_JACIGF010000002.1"/>
</dbReference>
<evidence type="ECO:0000313" key="2">
    <source>
        <dbReference type="EMBL" id="TCP37684.1"/>
    </source>
</evidence>
<dbReference type="InterPro" id="IPR011322">
    <property type="entry name" value="N-reg_PII-like_a/b"/>
</dbReference>
<gene>
    <name evidence="2" type="ORF">EV659_10290</name>
</gene>
<dbReference type="InterPro" id="IPR015867">
    <property type="entry name" value="N-reg_PII/ATP_PRibTrfase_C"/>
</dbReference>
<dbReference type="FunCoup" id="A0A4R2PRL1">
    <property type="interactions" value="177"/>
</dbReference>
<accession>A0A4R2PRL1</accession>
<proteinExistence type="inferred from homology"/>
<dbReference type="Proteomes" id="UP000295399">
    <property type="component" value="Unassembled WGS sequence"/>
</dbReference>
<sequence>MSANLSPDHSPDRATSADTATAAEAVTLYMTAASTDEALAIARALVAERLIACANVVDPVTSVFRWEGGVGEERETVVFMKTSRARADAAMARIVELHSYEVPCVTVLPVVAGNAGYLAWVKQETED</sequence>
<comment type="similarity">
    <text evidence="1">Belongs to the CutA family.</text>
</comment>
<dbReference type="AlphaFoldDB" id="A0A4R2PRL1"/>
<keyword evidence="3" id="KW-1185">Reference proteome</keyword>
<dbReference type="GO" id="GO:0010038">
    <property type="term" value="P:response to metal ion"/>
    <property type="evidence" value="ECO:0007669"/>
    <property type="project" value="InterPro"/>
</dbReference>
<dbReference type="EMBL" id="SLXO01000002">
    <property type="protein sequence ID" value="TCP37684.1"/>
    <property type="molecule type" value="Genomic_DNA"/>
</dbReference>
<evidence type="ECO:0000256" key="1">
    <source>
        <dbReference type="ARBA" id="ARBA00010169"/>
    </source>
</evidence>
<name>A0A4R2PRL1_RHOSA</name>
<dbReference type="Gene3D" id="3.30.70.120">
    <property type="match status" value="1"/>
</dbReference>